<reference evidence="8 9" key="1">
    <citation type="submission" date="2019-06" db="EMBL/GenBank/DDBJ databases">
        <title>Genome sequencing of Zymomonas mobilis strains for genetic engineering and biofuel applications.</title>
        <authorList>
            <person name="Teravest M."/>
        </authorList>
    </citation>
    <scope>NUCLEOTIDE SEQUENCE [LARGE SCALE GENOMIC DNA]</scope>
    <source>
        <strain evidence="8 9">AN0101</strain>
    </source>
</reference>
<evidence type="ECO:0000256" key="2">
    <source>
        <dbReference type="ARBA" id="ARBA00022475"/>
    </source>
</evidence>
<evidence type="ECO:0000259" key="7">
    <source>
        <dbReference type="Pfam" id="PF04024"/>
    </source>
</evidence>
<dbReference type="InterPro" id="IPR014320">
    <property type="entry name" value="Phageshock_PspC"/>
</dbReference>
<keyword evidence="3 6" id="KW-0812">Transmembrane</keyword>
<dbReference type="NCBIfam" id="TIGR02978">
    <property type="entry name" value="phageshock_pspC"/>
    <property type="match status" value="1"/>
</dbReference>
<organism evidence="8 9">
    <name type="scientific">Zymomonas mobilis</name>
    <dbReference type="NCBI Taxonomy" id="542"/>
    <lineage>
        <taxon>Bacteria</taxon>
        <taxon>Pseudomonadati</taxon>
        <taxon>Pseudomonadota</taxon>
        <taxon>Alphaproteobacteria</taxon>
        <taxon>Sphingomonadales</taxon>
        <taxon>Zymomonadaceae</taxon>
        <taxon>Zymomonas</taxon>
    </lineage>
</organism>
<dbReference type="InterPro" id="IPR007168">
    <property type="entry name" value="Phageshock_PspC_N"/>
</dbReference>
<accession>A0A542W1K2</accession>
<dbReference type="PANTHER" id="PTHR33885">
    <property type="entry name" value="PHAGE SHOCK PROTEIN C"/>
    <property type="match status" value="1"/>
</dbReference>
<proteinExistence type="predicted"/>
<protein>
    <submittedName>
        <fullName evidence="8">Phage shock protein C (PspC) family protein</fullName>
    </submittedName>
</protein>
<comment type="caution">
    <text evidence="8">The sequence shown here is derived from an EMBL/GenBank/DDBJ whole genome shotgun (WGS) entry which is preliminary data.</text>
</comment>
<dbReference type="EMBL" id="VFOF01000001">
    <property type="protein sequence ID" value="TQL17454.1"/>
    <property type="molecule type" value="Genomic_DNA"/>
</dbReference>
<keyword evidence="4 6" id="KW-1133">Transmembrane helix</keyword>
<dbReference type="InterPro" id="IPR052027">
    <property type="entry name" value="PspC"/>
</dbReference>
<gene>
    <name evidence="8" type="ORF">FBY58_1040</name>
</gene>
<comment type="subcellular location">
    <subcellularLocation>
        <location evidence="1">Cell membrane</location>
        <topology evidence="1">Single-pass membrane protein</topology>
    </subcellularLocation>
</comment>
<evidence type="ECO:0000256" key="3">
    <source>
        <dbReference type="ARBA" id="ARBA00022692"/>
    </source>
</evidence>
<dbReference type="Proteomes" id="UP000316887">
    <property type="component" value="Unassembled WGS sequence"/>
</dbReference>
<keyword evidence="2" id="KW-1003">Cell membrane</keyword>
<dbReference type="Pfam" id="PF04024">
    <property type="entry name" value="PspC"/>
    <property type="match status" value="1"/>
</dbReference>
<evidence type="ECO:0000256" key="1">
    <source>
        <dbReference type="ARBA" id="ARBA00004162"/>
    </source>
</evidence>
<dbReference type="AlphaFoldDB" id="A0A542W1K2"/>
<sequence length="127" mass="14831">MDFRRTKFYRDKANGKLLGVCSGLADYLGIDVSLIRVLIIVMTLIGGFPWTIIAYFVTVWLTEDKPRQLQEMDGDETRFWQGVRTKPSVSLRNVKSRFRDINVRLAKVETYITSQDRRLSKEIDNLR</sequence>
<feature type="domain" description="Phage shock protein PspC N-terminal" evidence="7">
    <location>
        <begin position="7"/>
        <end position="62"/>
    </location>
</feature>
<dbReference type="RefSeq" id="WP_141919796.1">
    <property type="nucleotide sequence ID" value="NZ_VFOF01000001.1"/>
</dbReference>
<dbReference type="GO" id="GO:0005886">
    <property type="term" value="C:plasma membrane"/>
    <property type="evidence" value="ECO:0007669"/>
    <property type="project" value="UniProtKB-SubCell"/>
</dbReference>
<dbReference type="PANTHER" id="PTHR33885:SF3">
    <property type="entry name" value="PHAGE SHOCK PROTEIN C"/>
    <property type="match status" value="1"/>
</dbReference>
<evidence type="ECO:0000313" key="8">
    <source>
        <dbReference type="EMBL" id="TQL17454.1"/>
    </source>
</evidence>
<feature type="transmembrane region" description="Helical" evidence="6">
    <location>
        <begin position="34"/>
        <end position="62"/>
    </location>
</feature>
<evidence type="ECO:0000256" key="5">
    <source>
        <dbReference type="ARBA" id="ARBA00023136"/>
    </source>
</evidence>
<evidence type="ECO:0000313" key="9">
    <source>
        <dbReference type="Proteomes" id="UP000316887"/>
    </source>
</evidence>
<name>A0A542W1K2_ZYMMB</name>
<keyword evidence="5 6" id="KW-0472">Membrane</keyword>
<evidence type="ECO:0000256" key="4">
    <source>
        <dbReference type="ARBA" id="ARBA00022989"/>
    </source>
</evidence>
<dbReference type="OrthoDB" id="7359894at2"/>
<evidence type="ECO:0000256" key="6">
    <source>
        <dbReference type="SAM" id="Phobius"/>
    </source>
</evidence>